<accession>A0A2S7K3U0</accession>
<dbReference type="PROSITE" id="PS51257">
    <property type="entry name" value="PROKAR_LIPOPROTEIN"/>
    <property type="match status" value="1"/>
</dbReference>
<comment type="caution">
    <text evidence="1">The sequence shown here is derived from an EMBL/GenBank/DDBJ whole genome shotgun (WGS) entry which is preliminary data.</text>
</comment>
<keyword evidence="2" id="KW-1185">Reference proteome</keyword>
<protein>
    <recommendedName>
        <fullName evidence="3">Lipoprotein</fullName>
    </recommendedName>
</protein>
<name>A0A2S7K3U0_9PROT</name>
<dbReference type="RefSeq" id="WP_104830709.1">
    <property type="nucleotide sequence ID" value="NZ_PJCH01000010.1"/>
</dbReference>
<dbReference type="NCBIfam" id="NF047637">
    <property type="entry name" value="lipo_CC0125"/>
    <property type="match status" value="1"/>
</dbReference>
<dbReference type="EMBL" id="PJCH01000010">
    <property type="protein sequence ID" value="PQA87151.1"/>
    <property type="molecule type" value="Genomic_DNA"/>
</dbReference>
<sequence>MIKLRILAATIVFLGGCATGYRGPVYEQATSQYDNGYSETRIDSNRFQVRYRSVGASQALAEDWVLRRSAELTLDQKYDWFQITSRNRTFSDSTLDRYDQMRIYGRDSQRYPDRPQYDYGTDDSAVAQIEILMGNNPAPRSTSVYDARQVLDYRPQR</sequence>
<evidence type="ECO:0000313" key="2">
    <source>
        <dbReference type="Proteomes" id="UP000239504"/>
    </source>
</evidence>
<proteinExistence type="predicted"/>
<evidence type="ECO:0008006" key="3">
    <source>
        <dbReference type="Google" id="ProtNLM"/>
    </source>
</evidence>
<organism evidence="1 2">
    <name type="scientific">Hyphococcus luteus</name>
    <dbReference type="NCBI Taxonomy" id="2058213"/>
    <lineage>
        <taxon>Bacteria</taxon>
        <taxon>Pseudomonadati</taxon>
        <taxon>Pseudomonadota</taxon>
        <taxon>Alphaproteobacteria</taxon>
        <taxon>Parvularculales</taxon>
        <taxon>Parvularculaceae</taxon>
        <taxon>Hyphococcus</taxon>
    </lineage>
</organism>
<evidence type="ECO:0000313" key="1">
    <source>
        <dbReference type="EMBL" id="PQA87151.1"/>
    </source>
</evidence>
<dbReference type="OrthoDB" id="7172943at2"/>
<reference evidence="1 2" key="1">
    <citation type="submission" date="2017-12" db="EMBL/GenBank/DDBJ databases">
        <authorList>
            <person name="Hurst M.R.H."/>
        </authorList>
    </citation>
    <scope>NUCLEOTIDE SEQUENCE [LARGE SCALE GENOMIC DNA]</scope>
    <source>
        <strain evidence="1 2">SY-3-19</strain>
    </source>
</reference>
<dbReference type="AlphaFoldDB" id="A0A2S7K3U0"/>
<dbReference type="Proteomes" id="UP000239504">
    <property type="component" value="Unassembled WGS sequence"/>
</dbReference>
<gene>
    <name evidence="1" type="ORF">CW354_14020</name>
</gene>